<reference evidence="2" key="1">
    <citation type="submission" date="2023-10" db="EMBL/GenBank/DDBJ databases">
        <authorList>
            <consortium name="Clinical and Environmental Microbiology Branch: Whole genome sequencing antimicrobial resistance pathogens in the healthcare setting"/>
        </authorList>
    </citation>
    <scope>NUCLEOTIDE SEQUENCE</scope>
    <source>
        <strain evidence="2">2020QW-00022</strain>
    </source>
</reference>
<protein>
    <submittedName>
        <fullName evidence="2">AAA family ATPase</fullName>
    </submittedName>
</protein>
<dbReference type="Pfam" id="PF13476">
    <property type="entry name" value="AAA_23"/>
    <property type="match status" value="1"/>
</dbReference>
<dbReference type="CDD" id="cd00267">
    <property type="entry name" value="ABC_ATPase"/>
    <property type="match status" value="1"/>
</dbReference>
<dbReference type="InterPro" id="IPR051396">
    <property type="entry name" value="Bact_Antivir_Def_Nuclease"/>
</dbReference>
<sequence>MKLRVSKIVLKNFKTFKNVSINPNPDFNIIIGENSSGKSTVFEAIHLWEKCYQTYILSSRKGFYKVKKSTNRYVNYQDLDFLRITKDEDLFHDPKDPDLGKCAEITVALTSDGDIPQTWSLGFKVTCPSSIENAFYRVQPINEEQFTNFATSFCSEGKFLDEAIFIYQTRPVAGVHQFEPYYNEAQIKRKIQKGSSHEVLRNKIISKRKSIAQLEASISEIVEKSIKFTLPASTRRDKDEFVHLDVSVNNSKPYDLHLQGSGFLQIVEILATVEFIDAPLKLLLVDEPDSHIHSKLQSNLLNYLRKIDHNQFFVISHNDQFVTNAGEGEVFFMSESAKAEGKLEAIDGSGFDIIKNALGGVILSLERLNQAKHIAFVEGEDDASYLLKINQKIKQIHQVQGCLTNVTFFPLRGKDNIVQKIEYNKRTLSSLVKGKVWNVIFDKDFSTPLIDENLKRIIRGKNCKPHSHDGYCIESVIFTDLEILKRYICSLVEVLPHGKTEGYILQVLQQIQNDICNIAKPLSQSVEERFKGQKNNRPEFENLQFTDVVRSWTENGTFKVERVMSKPIIRDFVLQLENLIGMSLFLRESNNEEEVSSKLFINYINFINHIDDVAPSLVSLFIQLGVIEEPQPIVDEELVA</sequence>
<dbReference type="GO" id="GO:0016887">
    <property type="term" value="F:ATP hydrolysis activity"/>
    <property type="evidence" value="ECO:0007669"/>
    <property type="project" value="InterPro"/>
</dbReference>
<dbReference type="SUPFAM" id="SSF52540">
    <property type="entry name" value="P-loop containing nucleoside triphosphate hydrolases"/>
    <property type="match status" value="1"/>
</dbReference>
<dbReference type="PANTHER" id="PTHR43581:SF4">
    <property type="entry name" value="ATP_GTP PHOSPHATASE"/>
    <property type="match status" value="1"/>
</dbReference>
<dbReference type="Gene3D" id="3.40.50.300">
    <property type="entry name" value="P-loop containing nucleotide triphosphate hydrolases"/>
    <property type="match status" value="1"/>
</dbReference>
<dbReference type="EMBL" id="ABEXCJ050000019">
    <property type="protein sequence ID" value="EMR4591976.1"/>
    <property type="molecule type" value="Genomic_DNA"/>
</dbReference>
<gene>
    <name evidence="3" type="ORF">M0K77_004359</name>
    <name evidence="2" type="ORF">M0K77_RS21795</name>
</gene>
<dbReference type="AlphaFoldDB" id="A0AAD2VUR7"/>
<dbReference type="InterPro" id="IPR027417">
    <property type="entry name" value="P-loop_NTPase"/>
</dbReference>
<evidence type="ECO:0000313" key="2">
    <source>
        <dbReference type="EMBL" id="ELR5219789.1"/>
    </source>
</evidence>
<evidence type="ECO:0000313" key="3">
    <source>
        <dbReference type="EMBL" id="EMR4591976.1"/>
    </source>
</evidence>
<organism evidence="2">
    <name type="scientific">Providencia rettgeri</name>
    <dbReference type="NCBI Taxonomy" id="587"/>
    <lineage>
        <taxon>Bacteria</taxon>
        <taxon>Pseudomonadati</taxon>
        <taxon>Pseudomonadota</taxon>
        <taxon>Gammaproteobacteria</taxon>
        <taxon>Enterobacterales</taxon>
        <taxon>Morganellaceae</taxon>
        <taxon>Providencia</taxon>
    </lineage>
</organism>
<dbReference type="GO" id="GO:0005524">
    <property type="term" value="F:ATP binding"/>
    <property type="evidence" value="ECO:0007669"/>
    <property type="project" value="InterPro"/>
</dbReference>
<dbReference type="InterPro" id="IPR038729">
    <property type="entry name" value="Rad50/SbcC_AAA"/>
</dbReference>
<dbReference type="EMBL" id="ABEXCJ040000019">
    <property type="protein sequence ID" value="ELR5219789.1"/>
    <property type="molecule type" value="Genomic_DNA"/>
</dbReference>
<dbReference type="GO" id="GO:0006302">
    <property type="term" value="P:double-strand break repair"/>
    <property type="evidence" value="ECO:0007669"/>
    <property type="project" value="InterPro"/>
</dbReference>
<evidence type="ECO:0000259" key="1">
    <source>
        <dbReference type="Pfam" id="PF13476"/>
    </source>
</evidence>
<comment type="caution">
    <text evidence="2">The sequence shown here is derived from an EMBL/GenBank/DDBJ whole genome shotgun (WGS) entry which is preliminary data.</text>
</comment>
<dbReference type="PANTHER" id="PTHR43581">
    <property type="entry name" value="ATP/GTP PHOSPHATASE"/>
    <property type="match status" value="1"/>
</dbReference>
<name>A0AAD2VUR7_PRORE</name>
<proteinExistence type="predicted"/>
<feature type="domain" description="Rad50/SbcC-type AAA" evidence="1">
    <location>
        <begin position="7"/>
        <end position="221"/>
    </location>
</feature>
<accession>A0AAD2VUR7</accession>